<evidence type="ECO:0000313" key="1">
    <source>
        <dbReference type="EMBL" id="KAJ8346537.1"/>
    </source>
</evidence>
<accession>A0A9Q1ILP3</accession>
<name>A0A9Q1ILP3_SYNKA</name>
<organism evidence="1 2">
    <name type="scientific">Synaphobranchus kaupii</name>
    <name type="common">Kaup's arrowtooth eel</name>
    <dbReference type="NCBI Taxonomy" id="118154"/>
    <lineage>
        <taxon>Eukaryota</taxon>
        <taxon>Metazoa</taxon>
        <taxon>Chordata</taxon>
        <taxon>Craniata</taxon>
        <taxon>Vertebrata</taxon>
        <taxon>Euteleostomi</taxon>
        <taxon>Actinopterygii</taxon>
        <taxon>Neopterygii</taxon>
        <taxon>Teleostei</taxon>
        <taxon>Anguilliformes</taxon>
        <taxon>Synaphobranchidae</taxon>
        <taxon>Synaphobranchus</taxon>
    </lineage>
</organism>
<sequence>MALGNVGEAWLDNGVQRFRSREHPLAPWPILAASASFPRPKKSTVTFTHVSASPDTVGTRTDLCVL</sequence>
<gene>
    <name evidence="1" type="ORF">SKAU_G00279380</name>
</gene>
<dbReference type="Proteomes" id="UP001152622">
    <property type="component" value="Chromosome 11"/>
</dbReference>
<proteinExistence type="predicted"/>
<keyword evidence="2" id="KW-1185">Reference proteome</keyword>
<evidence type="ECO:0000313" key="2">
    <source>
        <dbReference type="Proteomes" id="UP001152622"/>
    </source>
</evidence>
<dbReference type="AlphaFoldDB" id="A0A9Q1ILP3"/>
<comment type="caution">
    <text evidence="1">The sequence shown here is derived from an EMBL/GenBank/DDBJ whole genome shotgun (WGS) entry which is preliminary data.</text>
</comment>
<protein>
    <submittedName>
        <fullName evidence="1">Uncharacterized protein</fullName>
    </submittedName>
</protein>
<dbReference type="EMBL" id="JAINUF010000011">
    <property type="protein sequence ID" value="KAJ8346537.1"/>
    <property type="molecule type" value="Genomic_DNA"/>
</dbReference>
<reference evidence="1" key="1">
    <citation type="journal article" date="2023" name="Science">
        <title>Genome structures resolve the early diversification of teleost fishes.</title>
        <authorList>
            <person name="Parey E."/>
            <person name="Louis A."/>
            <person name="Montfort J."/>
            <person name="Bouchez O."/>
            <person name="Roques C."/>
            <person name="Iampietro C."/>
            <person name="Lluch J."/>
            <person name="Castinel A."/>
            <person name="Donnadieu C."/>
            <person name="Desvignes T."/>
            <person name="Floi Bucao C."/>
            <person name="Jouanno E."/>
            <person name="Wen M."/>
            <person name="Mejri S."/>
            <person name="Dirks R."/>
            <person name="Jansen H."/>
            <person name="Henkel C."/>
            <person name="Chen W.J."/>
            <person name="Zahm M."/>
            <person name="Cabau C."/>
            <person name="Klopp C."/>
            <person name="Thompson A.W."/>
            <person name="Robinson-Rechavi M."/>
            <person name="Braasch I."/>
            <person name="Lecointre G."/>
            <person name="Bobe J."/>
            <person name="Postlethwait J.H."/>
            <person name="Berthelot C."/>
            <person name="Roest Crollius H."/>
            <person name="Guiguen Y."/>
        </authorList>
    </citation>
    <scope>NUCLEOTIDE SEQUENCE</scope>
    <source>
        <strain evidence="1">WJC10195</strain>
    </source>
</reference>